<feature type="compositionally biased region" description="Basic and acidic residues" evidence="1">
    <location>
        <begin position="518"/>
        <end position="539"/>
    </location>
</feature>
<feature type="region of interest" description="Disordered" evidence="1">
    <location>
        <begin position="584"/>
        <end position="609"/>
    </location>
</feature>
<protein>
    <submittedName>
        <fullName evidence="4">Colicin E3/pyocin S6 family cytotoxin</fullName>
    </submittedName>
</protein>
<dbReference type="Gene3D" id="1.10.287.620">
    <property type="entry name" value="Helix Hairpins"/>
    <property type="match status" value="2"/>
</dbReference>
<feature type="compositionally biased region" description="Polar residues" evidence="1">
    <location>
        <begin position="1"/>
        <end position="11"/>
    </location>
</feature>
<accession>A0ABT5LXH3</accession>
<keyword evidence="5" id="KW-1185">Reference proteome</keyword>
<dbReference type="EMBL" id="JAQRFN010000031">
    <property type="protein sequence ID" value="MDC9598508.1"/>
    <property type="molecule type" value="Genomic_DNA"/>
</dbReference>
<evidence type="ECO:0000313" key="5">
    <source>
        <dbReference type="Proteomes" id="UP001220225"/>
    </source>
</evidence>
<evidence type="ECO:0000259" key="3">
    <source>
        <dbReference type="Pfam" id="PF09000"/>
    </source>
</evidence>
<feature type="region of interest" description="Disordered" evidence="1">
    <location>
        <begin position="494"/>
        <end position="555"/>
    </location>
</feature>
<reference evidence="4 5" key="1">
    <citation type="submission" date="2023-02" db="EMBL/GenBank/DDBJ databases">
        <title>Entomopathogenic bacteria.</title>
        <authorList>
            <person name="Machado R.A."/>
        </authorList>
    </citation>
    <scope>NUCLEOTIDE SEQUENCE [LARGE SCALE GENOMIC DNA]</scope>
    <source>
        <strain evidence="4 5">XENO-2</strain>
    </source>
</reference>
<comment type="caution">
    <text evidence="4">The sequence shown here is derived from an EMBL/GenBank/DDBJ whole genome shotgun (WGS) entry which is preliminary data.</text>
</comment>
<evidence type="ECO:0000313" key="4">
    <source>
        <dbReference type="EMBL" id="MDC9598508.1"/>
    </source>
</evidence>
<dbReference type="RefSeq" id="WP_273577062.1">
    <property type="nucleotide sequence ID" value="NZ_JAQRFN010000031.1"/>
</dbReference>
<feature type="domain" description="Colicin E3-like ribonuclease" evidence="3">
    <location>
        <begin position="523"/>
        <end position="606"/>
    </location>
</feature>
<name>A0ABT5LXH3_9GAMM</name>
<dbReference type="Pfam" id="PF03515">
    <property type="entry name" value="Cloacin"/>
    <property type="match status" value="1"/>
</dbReference>
<evidence type="ECO:0000256" key="1">
    <source>
        <dbReference type="SAM" id="MobiDB-lite"/>
    </source>
</evidence>
<dbReference type="InterPro" id="IPR016128">
    <property type="entry name" value="Pyosin/cloacin_T_dom"/>
</dbReference>
<feature type="domain" description="Pyosin/cloacin translocation" evidence="2">
    <location>
        <begin position="16"/>
        <end position="318"/>
    </location>
</feature>
<organism evidence="4 5">
    <name type="scientific">Xenorhabdus anantnagensis</name>
    <dbReference type="NCBI Taxonomy" id="3025875"/>
    <lineage>
        <taxon>Bacteria</taxon>
        <taxon>Pseudomonadati</taxon>
        <taxon>Pseudomonadota</taxon>
        <taxon>Gammaproteobacteria</taxon>
        <taxon>Enterobacterales</taxon>
        <taxon>Morganellaceae</taxon>
        <taxon>Xenorhabdus</taxon>
    </lineage>
</organism>
<dbReference type="Gene3D" id="3.10.380.10">
    <property type="entry name" value="Colicin E3-like ribonuclease domain"/>
    <property type="match status" value="1"/>
</dbReference>
<dbReference type="InterPro" id="IPR009105">
    <property type="entry name" value="Colicin_E3_ribonuclease"/>
</dbReference>
<dbReference type="Proteomes" id="UP001220225">
    <property type="component" value="Unassembled WGS sequence"/>
</dbReference>
<dbReference type="Pfam" id="PF09000">
    <property type="entry name" value="Cytotoxic"/>
    <property type="match status" value="1"/>
</dbReference>
<sequence>MHDTITVTSPGPSRDAGWGNENGFGDYNGGGSSGGSSRSAGYAVAALSMVRPGISALVFPFNGVLSATLNISGSLDTGFMNLGNYIDTAKPFATRMSTIAMNTAVIKGAARFAGPVAGIASLVMTLEEGRQEAVERLQRELIEKARKEAERVSIKDVYQIMALPVTTMFVASFAREQINAIIRGQSNVVTDVVAQLVVDTKTQQSQMAITRSLTNVPIVKAEKTHKSNVYSAQVVTGMKPMQIRVDNSVSWSTQKKQPKVNPAPTVEIFSSAVISDVHHAILDFDGKHDPIYISVSKIPTVVEEKIQLEVAKKREQEWLAAHPLLAAELELDEADKALRDVEATVYQARKTLDAKRNEPLGLTLSNPEKYPVTENWTFSYPLLDWGNYAQLDFNFFAFVDSGKKLDLLLEKGAKELFPEEVSWEEVIKKYAIGEVPSDFINSPTESILMLGEIYKGMAIEELDYTRNSLLEQKRSIAELEKAFAVAIESRKKAENKKKTKEQKVTEEKEKQRKGVQQDGHKYHPAPRTEDIKGLGELRKGPAKTPKQGGGGKRARWIGEKGRKIYEWDSQHGELEGYRASNGEHLGSFDLKTGNQLKPADPTRNIKKYL</sequence>
<gene>
    <name evidence="4" type="ORF">PSI14_17110</name>
</gene>
<proteinExistence type="predicted"/>
<feature type="compositionally biased region" description="Basic and acidic residues" evidence="1">
    <location>
        <begin position="501"/>
        <end position="512"/>
    </location>
</feature>
<evidence type="ECO:0000259" key="2">
    <source>
        <dbReference type="Pfam" id="PF03515"/>
    </source>
</evidence>
<feature type="region of interest" description="Disordered" evidence="1">
    <location>
        <begin position="1"/>
        <end position="22"/>
    </location>
</feature>
<dbReference type="InterPro" id="IPR036725">
    <property type="entry name" value="ColE3_ribonuclease_sf"/>
</dbReference>
<dbReference type="SUPFAM" id="SSF63840">
    <property type="entry name" value="Ribonuclease domain of colicin E3"/>
    <property type="match status" value="1"/>
</dbReference>